<keyword evidence="1" id="KW-1133">Transmembrane helix</keyword>
<dbReference type="EMBL" id="AUWU02000006">
    <property type="protein sequence ID" value="KAH0571862.1"/>
    <property type="molecule type" value="Genomic_DNA"/>
</dbReference>
<keyword evidence="1" id="KW-0812">Transmembrane</keyword>
<organism evidence="2 3">
    <name type="scientific">Spironucleus salmonicida</name>
    <dbReference type="NCBI Taxonomy" id="348837"/>
    <lineage>
        <taxon>Eukaryota</taxon>
        <taxon>Metamonada</taxon>
        <taxon>Diplomonadida</taxon>
        <taxon>Hexamitidae</taxon>
        <taxon>Hexamitinae</taxon>
        <taxon>Spironucleus</taxon>
    </lineage>
</organism>
<feature type="transmembrane region" description="Helical" evidence="1">
    <location>
        <begin position="69"/>
        <end position="91"/>
    </location>
</feature>
<name>A0A9P8RWJ1_9EUKA</name>
<accession>A0A9P8RWJ1</accession>
<reference evidence="2 3" key="1">
    <citation type="journal article" date="2014" name="PLoS Genet.">
        <title>The Genome of Spironucleus salmonicida Highlights a Fish Pathogen Adapted to Fluctuating Environments.</title>
        <authorList>
            <person name="Xu F."/>
            <person name="Jerlstrom-Hultqvist J."/>
            <person name="Einarsson E."/>
            <person name="Astvaldsson A."/>
            <person name="Svard S.G."/>
            <person name="Andersson J.O."/>
        </authorList>
    </citation>
    <scope>NUCLEOTIDE SEQUENCE [LARGE SCALE GENOMIC DNA]</scope>
    <source>
        <strain evidence="2 3">ATCC 50377</strain>
    </source>
</reference>
<keyword evidence="3" id="KW-1185">Reference proteome</keyword>
<proteinExistence type="predicted"/>
<gene>
    <name evidence="2" type="ORF">SS50377_26058</name>
</gene>
<dbReference type="Proteomes" id="UP000018208">
    <property type="component" value="Unassembled WGS sequence"/>
</dbReference>
<dbReference type="GeneID" id="94300081"/>
<evidence type="ECO:0000256" key="1">
    <source>
        <dbReference type="SAM" id="Phobius"/>
    </source>
</evidence>
<protein>
    <submittedName>
        <fullName evidence="2">Uncharacterized protein</fullName>
    </submittedName>
</protein>
<comment type="caution">
    <text evidence="2">The sequence shown here is derived from an EMBL/GenBank/DDBJ whole genome shotgun (WGS) entry which is preliminary data.</text>
</comment>
<dbReference type="KEGG" id="ssao:94300081"/>
<dbReference type="AlphaFoldDB" id="A0A9P8RWJ1"/>
<evidence type="ECO:0000313" key="2">
    <source>
        <dbReference type="EMBL" id="KAH0571862.1"/>
    </source>
</evidence>
<keyword evidence="1" id="KW-0472">Membrane</keyword>
<dbReference type="RefSeq" id="XP_067762635.1">
    <property type="nucleotide sequence ID" value="XM_067909879.1"/>
</dbReference>
<sequence>MIAVSPTSSCGSSGLQMQAGSTATRQLMQNRTNQLHEKPAALYVTIDHKFLADNLVLSARLPQIYWEQILVVLIGATWFSFQIAVLGYAIVESPVGKNIDDEGAADVKWVIIFDFL</sequence>
<evidence type="ECO:0000313" key="3">
    <source>
        <dbReference type="Proteomes" id="UP000018208"/>
    </source>
</evidence>